<protein>
    <recommendedName>
        <fullName evidence="3">SnoaL-like domain-containing protein</fullName>
    </recommendedName>
</protein>
<dbReference type="SUPFAM" id="SSF54427">
    <property type="entry name" value="NTF2-like"/>
    <property type="match status" value="1"/>
</dbReference>
<dbReference type="Proteomes" id="UP000019484">
    <property type="component" value="Unassembled WGS sequence"/>
</dbReference>
<reference evidence="1 2" key="1">
    <citation type="submission" date="2013-03" db="EMBL/GenBank/DDBJ databases">
        <title>The Genome Sequence of Capronia coronata CBS 617.96.</title>
        <authorList>
            <consortium name="The Broad Institute Genomics Platform"/>
            <person name="Cuomo C."/>
            <person name="de Hoog S."/>
            <person name="Gorbushina A."/>
            <person name="Walker B."/>
            <person name="Young S.K."/>
            <person name="Zeng Q."/>
            <person name="Gargeya S."/>
            <person name="Fitzgerald M."/>
            <person name="Haas B."/>
            <person name="Abouelleil A."/>
            <person name="Allen A.W."/>
            <person name="Alvarado L."/>
            <person name="Arachchi H.M."/>
            <person name="Berlin A.M."/>
            <person name="Chapman S.B."/>
            <person name="Gainer-Dewar J."/>
            <person name="Goldberg J."/>
            <person name="Griggs A."/>
            <person name="Gujja S."/>
            <person name="Hansen M."/>
            <person name="Howarth C."/>
            <person name="Imamovic A."/>
            <person name="Ireland A."/>
            <person name="Larimer J."/>
            <person name="McCowan C."/>
            <person name="Murphy C."/>
            <person name="Pearson M."/>
            <person name="Poon T.W."/>
            <person name="Priest M."/>
            <person name="Roberts A."/>
            <person name="Saif S."/>
            <person name="Shea T."/>
            <person name="Sisk P."/>
            <person name="Sykes S."/>
            <person name="Wortman J."/>
            <person name="Nusbaum C."/>
            <person name="Birren B."/>
        </authorList>
    </citation>
    <scope>NUCLEOTIDE SEQUENCE [LARGE SCALE GENOMIC DNA]</scope>
    <source>
        <strain evidence="1 2">CBS 617.96</strain>
    </source>
</reference>
<dbReference type="PANTHER" id="PTHR39401:SF1">
    <property type="entry name" value="SNOAL-LIKE DOMAIN-CONTAINING PROTEIN"/>
    <property type="match status" value="1"/>
</dbReference>
<dbReference type="RefSeq" id="XP_007727278.1">
    <property type="nucleotide sequence ID" value="XM_007729088.1"/>
</dbReference>
<comment type="caution">
    <text evidence="1">The sequence shown here is derived from an EMBL/GenBank/DDBJ whole genome shotgun (WGS) entry which is preliminary data.</text>
</comment>
<gene>
    <name evidence="1" type="ORF">A1O1_08226</name>
</gene>
<evidence type="ECO:0000313" key="1">
    <source>
        <dbReference type="EMBL" id="EXJ82157.1"/>
    </source>
</evidence>
<dbReference type="PANTHER" id="PTHR39401">
    <property type="entry name" value="SNOAL-LIKE DOMAIN-CONTAINING PROTEIN"/>
    <property type="match status" value="1"/>
</dbReference>
<sequence length="146" mass="16299">MSTYKGQTPASVPVDPRIVSFFENFYALSDNPTTHEEYVQTLTADADYIMGTKKVKGRDDILTARKGLWSGPVKTRKHKLEKIFPFGKDSNEVMVYGSVDYGLKNGKEVSVEWAGRAIFVEEQGTLKMSFYQVYLDSSPVAAAAKD</sequence>
<organism evidence="1 2">
    <name type="scientific">Capronia coronata CBS 617.96</name>
    <dbReference type="NCBI Taxonomy" id="1182541"/>
    <lineage>
        <taxon>Eukaryota</taxon>
        <taxon>Fungi</taxon>
        <taxon>Dikarya</taxon>
        <taxon>Ascomycota</taxon>
        <taxon>Pezizomycotina</taxon>
        <taxon>Eurotiomycetes</taxon>
        <taxon>Chaetothyriomycetidae</taxon>
        <taxon>Chaetothyriales</taxon>
        <taxon>Herpotrichiellaceae</taxon>
        <taxon>Capronia</taxon>
    </lineage>
</organism>
<name>W9XNM7_9EURO</name>
<keyword evidence="2" id="KW-1185">Reference proteome</keyword>
<dbReference type="InterPro" id="IPR032710">
    <property type="entry name" value="NTF2-like_dom_sf"/>
</dbReference>
<accession>W9XNM7</accession>
<dbReference type="HOGENOM" id="CLU_107714_2_0_1"/>
<dbReference type="EMBL" id="AMWN01000007">
    <property type="protein sequence ID" value="EXJ82157.1"/>
    <property type="molecule type" value="Genomic_DNA"/>
</dbReference>
<dbReference type="STRING" id="1182541.W9XNM7"/>
<evidence type="ECO:0008006" key="3">
    <source>
        <dbReference type="Google" id="ProtNLM"/>
    </source>
</evidence>
<evidence type="ECO:0000313" key="2">
    <source>
        <dbReference type="Proteomes" id="UP000019484"/>
    </source>
</evidence>
<dbReference type="AlphaFoldDB" id="W9XNM7"/>
<proteinExistence type="predicted"/>
<dbReference type="GeneID" id="19163077"/>
<dbReference type="OrthoDB" id="3468019at2759"/>
<dbReference type="eggNOG" id="ENOG502S7KH">
    <property type="taxonomic scope" value="Eukaryota"/>
</dbReference>